<proteinExistence type="inferred from homology"/>
<dbReference type="eggNOG" id="KOG0054">
    <property type="taxonomic scope" value="Eukaryota"/>
</dbReference>
<dbReference type="FunFam" id="3.40.50.300:FF:000074">
    <property type="entry name" value="Multidrug resistance-associated protein 5 isoform 1"/>
    <property type="match status" value="1"/>
</dbReference>
<evidence type="ECO:0000256" key="11">
    <source>
        <dbReference type="ARBA" id="ARBA00022967"/>
    </source>
</evidence>
<dbReference type="GO" id="GO:0016887">
    <property type="term" value="F:ATP hydrolysis activity"/>
    <property type="evidence" value="ECO:0007669"/>
    <property type="project" value="InterPro"/>
</dbReference>
<feature type="transmembrane region" description="Helical" evidence="16">
    <location>
        <begin position="495"/>
        <end position="523"/>
    </location>
</feature>
<dbReference type="PANTHER" id="PTHR24223">
    <property type="entry name" value="ATP-BINDING CASSETTE SUB-FAMILY C"/>
    <property type="match status" value="1"/>
</dbReference>
<evidence type="ECO:0000256" key="15">
    <source>
        <dbReference type="ARBA" id="ARBA00047523"/>
    </source>
</evidence>
<dbReference type="GO" id="GO:0005774">
    <property type="term" value="C:vacuolar membrane"/>
    <property type="evidence" value="ECO:0007669"/>
    <property type="project" value="UniProtKB-SubCell"/>
</dbReference>
<dbReference type="CDD" id="cd03244">
    <property type="entry name" value="ABCC_MRP_domain2"/>
    <property type="match status" value="1"/>
</dbReference>
<evidence type="ECO:0000256" key="10">
    <source>
        <dbReference type="ARBA" id="ARBA00022840"/>
    </source>
</evidence>
<dbReference type="STRING" id="126957.T1J4L0"/>
<evidence type="ECO:0000256" key="8">
    <source>
        <dbReference type="ARBA" id="ARBA00022737"/>
    </source>
</evidence>
<feature type="transmembrane region" description="Helical" evidence="16">
    <location>
        <begin position="543"/>
        <end position="563"/>
    </location>
</feature>
<feature type="transmembrane region" description="Helical" evidence="16">
    <location>
        <begin position="315"/>
        <end position="334"/>
    </location>
</feature>
<dbReference type="Pfam" id="PF24357">
    <property type="entry name" value="TMD0_ABC"/>
    <property type="match status" value="1"/>
</dbReference>
<dbReference type="EnsemblMetazoa" id="SMAR008548-RA">
    <property type="protein sequence ID" value="SMAR008548-PA"/>
    <property type="gene ID" value="SMAR008548"/>
</dbReference>
<evidence type="ECO:0000313" key="20">
    <source>
        <dbReference type="Proteomes" id="UP000014500"/>
    </source>
</evidence>
<feature type="transmembrane region" description="Helical" evidence="16">
    <location>
        <begin position="155"/>
        <end position="177"/>
    </location>
</feature>
<feature type="transmembrane region" description="Helical" evidence="16">
    <location>
        <begin position="1059"/>
        <end position="1090"/>
    </location>
</feature>
<feature type="transmembrane region" description="Helical" evidence="16">
    <location>
        <begin position="1482"/>
        <end position="1502"/>
    </location>
</feature>
<feature type="domain" description="ABC transporter" evidence="17">
    <location>
        <begin position="1254"/>
        <end position="1488"/>
    </location>
</feature>
<keyword evidence="8" id="KW-0677">Repeat</keyword>
<dbReference type="PROSITE" id="PS50893">
    <property type="entry name" value="ABC_TRANSPORTER_2"/>
    <property type="match status" value="2"/>
</dbReference>
<dbReference type="FunFam" id="3.40.50.300:FF:000293">
    <property type="entry name" value="ATP binding cassette subfamily C member 1"/>
    <property type="match status" value="1"/>
</dbReference>
<dbReference type="Proteomes" id="UP000014500">
    <property type="component" value="Unassembled WGS sequence"/>
</dbReference>
<keyword evidence="5" id="KW-1003">Cell membrane</keyword>
<dbReference type="GO" id="GO:0000323">
    <property type="term" value="C:lytic vacuole"/>
    <property type="evidence" value="ECO:0007669"/>
    <property type="project" value="UniProtKB-ARBA"/>
</dbReference>
<feature type="transmembrane region" description="Helical" evidence="16">
    <location>
        <begin position="93"/>
        <end position="112"/>
    </location>
</feature>
<dbReference type="OMA" id="CINHLVA"/>
<dbReference type="FunFam" id="1.20.1560.10:FF:000020">
    <property type="entry name" value="ABC metal ion transporter"/>
    <property type="match status" value="1"/>
</dbReference>
<evidence type="ECO:0000259" key="18">
    <source>
        <dbReference type="PROSITE" id="PS50929"/>
    </source>
</evidence>
<name>T1J4L0_STRMM</name>
<feature type="transmembrane region" description="Helical" evidence="16">
    <location>
        <begin position="24"/>
        <end position="42"/>
    </location>
</feature>
<dbReference type="PROSITE" id="PS50929">
    <property type="entry name" value="ABC_TM1F"/>
    <property type="match status" value="2"/>
</dbReference>
<dbReference type="Pfam" id="PF00005">
    <property type="entry name" value="ABC_tran"/>
    <property type="match status" value="2"/>
</dbReference>
<feature type="transmembrane region" description="Helical" evidence="16">
    <location>
        <begin position="124"/>
        <end position="143"/>
    </location>
</feature>
<feature type="transmembrane region" description="Helical" evidence="16">
    <location>
        <begin position="931"/>
        <end position="957"/>
    </location>
</feature>
<reference evidence="20" key="1">
    <citation type="submission" date="2011-05" db="EMBL/GenBank/DDBJ databases">
        <authorList>
            <person name="Richards S.R."/>
            <person name="Qu J."/>
            <person name="Jiang H."/>
            <person name="Jhangiani S.N."/>
            <person name="Agravi P."/>
            <person name="Goodspeed R."/>
            <person name="Gross S."/>
            <person name="Mandapat C."/>
            <person name="Jackson L."/>
            <person name="Mathew T."/>
            <person name="Pu L."/>
            <person name="Thornton R."/>
            <person name="Saada N."/>
            <person name="Wilczek-Boney K.B."/>
            <person name="Lee S."/>
            <person name="Kovar C."/>
            <person name="Wu Y."/>
            <person name="Scherer S.E."/>
            <person name="Worley K.C."/>
            <person name="Muzny D.M."/>
            <person name="Gibbs R."/>
        </authorList>
    </citation>
    <scope>NUCLEOTIDE SEQUENCE</scope>
    <source>
        <strain evidence="20">Brora</strain>
    </source>
</reference>
<keyword evidence="9" id="KW-0547">Nucleotide-binding</keyword>
<feature type="transmembrane region" description="Helical" evidence="16">
    <location>
        <begin position="977"/>
        <end position="999"/>
    </location>
</feature>
<evidence type="ECO:0000256" key="14">
    <source>
        <dbReference type="ARBA" id="ARBA00024220"/>
    </source>
</evidence>
<dbReference type="SUPFAM" id="SSF90123">
    <property type="entry name" value="ABC transporter transmembrane region"/>
    <property type="match status" value="2"/>
</dbReference>
<feature type="domain" description="ABC transporter" evidence="17">
    <location>
        <begin position="592"/>
        <end position="816"/>
    </location>
</feature>
<dbReference type="FunFam" id="1.20.1560.10:FF:000001">
    <property type="entry name" value="ATP-binding cassette subfamily C member 1"/>
    <property type="match status" value="1"/>
</dbReference>
<evidence type="ECO:0000256" key="13">
    <source>
        <dbReference type="ARBA" id="ARBA00023136"/>
    </source>
</evidence>
<organism evidence="19 20">
    <name type="scientific">Strigamia maritima</name>
    <name type="common">European centipede</name>
    <name type="synonym">Geophilus maritimus</name>
    <dbReference type="NCBI Taxonomy" id="126957"/>
    <lineage>
        <taxon>Eukaryota</taxon>
        <taxon>Metazoa</taxon>
        <taxon>Ecdysozoa</taxon>
        <taxon>Arthropoda</taxon>
        <taxon>Myriapoda</taxon>
        <taxon>Chilopoda</taxon>
        <taxon>Pleurostigmophora</taxon>
        <taxon>Geophilomorpha</taxon>
        <taxon>Linotaeniidae</taxon>
        <taxon>Strigamia</taxon>
    </lineage>
</organism>
<feature type="transmembrane region" description="Helical" evidence="16">
    <location>
        <begin position="278"/>
        <end position="303"/>
    </location>
</feature>
<feature type="transmembrane region" description="Helical" evidence="16">
    <location>
        <begin position="393"/>
        <end position="411"/>
    </location>
</feature>
<protein>
    <recommendedName>
        <fullName evidence="14">ABC-type glutathione-S-conjugate transporter</fullName>
        <ecNumber evidence="14">7.6.2.3</ecNumber>
    </recommendedName>
</protein>
<feature type="transmembrane region" description="Helical" evidence="16">
    <location>
        <begin position="417"/>
        <end position="437"/>
    </location>
</feature>
<dbReference type="InterPro" id="IPR011527">
    <property type="entry name" value="ABC1_TM_dom"/>
</dbReference>
<evidence type="ECO:0000256" key="5">
    <source>
        <dbReference type="ARBA" id="ARBA00022475"/>
    </source>
</evidence>
<evidence type="ECO:0000256" key="1">
    <source>
        <dbReference type="ARBA" id="ARBA00004128"/>
    </source>
</evidence>
<comment type="subcellular location">
    <subcellularLocation>
        <location evidence="2">Cell membrane</location>
        <topology evidence="2">Multi-pass membrane protein</topology>
    </subcellularLocation>
    <subcellularLocation>
        <location evidence="1">Vacuole membrane</location>
        <topology evidence="1">Multi-pass membrane protein</topology>
    </subcellularLocation>
</comment>
<dbReference type="CDD" id="cd18603">
    <property type="entry name" value="ABC_6TM_MRP1_2_3_6_D2_like"/>
    <property type="match status" value="1"/>
</dbReference>
<evidence type="ECO:0000256" key="2">
    <source>
        <dbReference type="ARBA" id="ARBA00004651"/>
    </source>
</evidence>
<evidence type="ECO:0000256" key="16">
    <source>
        <dbReference type="SAM" id="Phobius"/>
    </source>
</evidence>
<dbReference type="SMART" id="SM00382">
    <property type="entry name" value="AAA"/>
    <property type="match status" value="2"/>
</dbReference>
<dbReference type="InterPro" id="IPR005292">
    <property type="entry name" value="MRP"/>
</dbReference>
<dbReference type="GO" id="GO:0015431">
    <property type="term" value="F:ABC-type glutathione S-conjugate transporter activity"/>
    <property type="evidence" value="ECO:0007669"/>
    <property type="project" value="UniProtKB-EC"/>
</dbReference>
<dbReference type="PhylomeDB" id="T1J4L0"/>
<dbReference type="InterPro" id="IPR056227">
    <property type="entry name" value="TMD0_ABC"/>
</dbReference>
<keyword evidence="13 16" id="KW-0472">Membrane</keyword>
<dbReference type="Gene3D" id="1.20.1560.10">
    <property type="entry name" value="ABC transporter type 1, transmembrane domain"/>
    <property type="match status" value="2"/>
</dbReference>
<dbReference type="GO" id="GO:0005524">
    <property type="term" value="F:ATP binding"/>
    <property type="evidence" value="ECO:0007669"/>
    <property type="project" value="UniProtKB-KW"/>
</dbReference>
<dbReference type="EC" id="7.6.2.3" evidence="14"/>
<dbReference type="InterPro" id="IPR050173">
    <property type="entry name" value="ABC_transporter_C-like"/>
</dbReference>
<evidence type="ECO:0000256" key="6">
    <source>
        <dbReference type="ARBA" id="ARBA00022554"/>
    </source>
</evidence>
<dbReference type="Gene3D" id="3.40.50.300">
    <property type="entry name" value="P-loop containing nucleotide triphosphate hydrolases"/>
    <property type="match status" value="2"/>
</dbReference>
<feature type="domain" description="ABC transmembrane type-1" evidence="18">
    <location>
        <begin position="279"/>
        <end position="560"/>
    </location>
</feature>
<sequence length="1504" mass="169336">LVSDWSTVWETNNPDFTECFQKTVLIWIPCGFLWICLPFEIYSVKKHRRRCVPWSPLNSMKLILNFCLSVLALTEMFYWVSARGWMDVASVNYYSTFIKSLTFMFSTMLILYHRIKGRRSSGVLFVFWLLLTLTATVTFRTFMMSGLSKDDGLPATSIFLFVCCVVSYPLIVVQLVLSTISDKIPVDHTNPKGKNECPVVEATILSRYFFSWVDKLCYLGFRRPLTKDDLWDLLVPYKCSYIFPKFQKNWQIVSKKQALAGKNPSLVFALGRTFWRPFILVGLSQFAAYTTDFSIPFILRLLIDFVSSDEPRWRGYLYCCLIMVIGIVAVFFYARQYWIAVRMGVQLRASIISAIYRKAVRMKSNIKNGSSTGEIVNLMAIDTENIYISLWEIHTWWVGSIQITVCMYLLWNELGISTLAGVGTLVLMFPINGYIASRLKHVQSEQMKFKDYRVKLMNEILAGIKVLKLYAWENSFGMQLSAIRNNELRMLKKNAYLTAVIEFMFGAATILVALSAFVTYILIDENNVLDATKVFVSISLFNIMQFPLVVVPSSIVGIVQALVSAKRLNKFLNQEEMDLLAVSHDIASRHAIDIENGTFAWDSDGEPILNGINFTCPLGHLVAVLGPVGCGKSSLLSAVLGEMEKRSGHVNMKGTIAYVAQQAWIQNITLRDNITFGSVYDKRRYEKVIEACALKPDLELLPAGDQTEIGERGINLSGGQKQRVSLARAVYSDADIVLLDDPLSAVDSHVGKHIFDQVIGPNGLLGKKSRLFITNSITHLQQVDTIVVLDRGQVSEVGSYNELLQNKGAFAEFLLNYLTEHDAASLNEEELKTFGCIKEEAKSCHINRIRIFYRALNKSHGLSDFSEGGVHFSLNRSTSQERHILKRNISQDSSKLEKSFSQQHKMATLIELETAETGEVNIKIYMKYFRAVGFSIVLMCFAAFALSTSCGVAADTWLSIWSQDPPTSTIDLRFQRLTVYGVLGISQVGLLLAGCFALANGSIRASRRLHNSMLNNILRCPLSFFETTPLGRILNRFSKDIDMVDGKLPNTMNPLIRTFFNIIAIIVVVTMSTPLILSVILPVFIVYYFVQRFYVPTCRQLKRLSSICHSPIYSHFSETLFGTSTIRAYNRTADFNLENDRLVDEFHKCLYPNLAANRWLGTRLQLLGSFVSFSAALFAVIAKDTMDPGTMGLTVSYASTLVFKFSILVRAATDIEANIVSVERISEYTNVASEAPAIIEGRRPADDWPKEGIITFNEYETRYREGLDLVLKSLTCEIYNEEKIGVVGRTGAGKSSFALALFRIIEPTNGTIIIDNVDTTKIGLTDLRSKLTIIPQDPVLFSGTLRMNLDPFDKFSDSDLWQALEHSHLKSFVCTLPNGLQHEINEGGENLSVGQRQLVCLARALLRKTKVLVLDEATAAVDLETDDLIQATIRKEFADCTVITIAHRLNTIMDSTRIMVLDQGEMKEFDSPTNLLSNKNTLFYSLAKAAGLSIFIFLYYFVNT</sequence>
<keyword evidence="10" id="KW-0067">ATP-binding</keyword>
<dbReference type="Pfam" id="PF00664">
    <property type="entry name" value="ABC_membrane"/>
    <property type="match status" value="2"/>
</dbReference>
<evidence type="ECO:0000256" key="9">
    <source>
        <dbReference type="ARBA" id="ARBA00022741"/>
    </source>
</evidence>
<dbReference type="PANTHER" id="PTHR24223:SF443">
    <property type="entry name" value="MULTIDRUG-RESISTANCE LIKE PROTEIN 1, ISOFORM I"/>
    <property type="match status" value="1"/>
</dbReference>
<dbReference type="CDD" id="cd18595">
    <property type="entry name" value="ABC_6TM_MRP1_2_3_6_D1_like"/>
    <property type="match status" value="1"/>
</dbReference>
<keyword evidence="7 16" id="KW-0812">Transmembrane</keyword>
<dbReference type="InterPro" id="IPR003439">
    <property type="entry name" value="ABC_transporter-like_ATP-bd"/>
</dbReference>
<keyword evidence="20" id="KW-1185">Reference proteome</keyword>
<dbReference type="EMBL" id="JH431845">
    <property type="status" value="NOT_ANNOTATED_CDS"/>
    <property type="molecule type" value="Genomic_DNA"/>
</dbReference>
<keyword evidence="12 16" id="KW-1133">Transmembrane helix</keyword>
<dbReference type="SUPFAM" id="SSF52540">
    <property type="entry name" value="P-loop containing nucleoside triphosphate hydrolases"/>
    <property type="match status" value="2"/>
</dbReference>
<accession>T1J4L0</accession>
<comment type="catalytic activity">
    <reaction evidence="15">
        <text>leukotriene C4(in) + ATP + H2O = leukotriene C4(out) + ADP + phosphate + H(+)</text>
        <dbReference type="Rhea" id="RHEA:38963"/>
        <dbReference type="ChEBI" id="CHEBI:15377"/>
        <dbReference type="ChEBI" id="CHEBI:15378"/>
        <dbReference type="ChEBI" id="CHEBI:30616"/>
        <dbReference type="ChEBI" id="CHEBI:43474"/>
        <dbReference type="ChEBI" id="CHEBI:57973"/>
        <dbReference type="ChEBI" id="CHEBI:456216"/>
    </reaction>
    <physiologicalReaction direction="left-to-right" evidence="15">
        <dbReference type="Rhea" id="RHEA:38964"/>
    </physiologicalReaction>
</comment>
<keyword evidence="4" id="KW-0813">Transport</keyword>
<dbReference type="NCBIfam" id="TIGR00957">
    <property type="entry name" value="MRP_assoc_pro"/>
    <property type="match status" value="1"/>
</dbReference>
<evidence type="ECO:0000259" key="17">
    <source>
        <dbReference type="PROSITE" id="PS50893"/>
    </source>
</evidence>
<evidence type="ECO:0000256" key="7">
    <source>
        <dbReference type="ARBA" id="ARBA00022692"/>
    </source>
</evidence>
<keyword evidence="6" id="KW-0926">Vacuole</keyword>
<dbReference type="InterPro" id="IPR027417">
    <property type="entry name" value="P-loop_NTPase"/>
</dbReference>
<evidence type="ECO:0000256" key="12">
    <source>
        <dbReference type="ARBA" id="ARBA00022989"/>
    </source>
</evidence>
<dbReference type="HOGENOM" id="CLU_000604_27_1_1"/>
<dbReference type="InterPro" id="IPR036640">
    <property type="entry name" value="ABC1_TM_sf"/>
</dbReference>
<evidence type="ECO:0000313" key="19">
    <source>
        <dbReference type="EnsemblMetazoa" id="SMAR008548-PA"/>
    </source>
</evidence>
<dbReference type="GO" id="GO:0005886">
    <property type="term" value="C:plasma membrane"/>
    <property type="evidence" value="ECO:0007669"/>
    <property type="project" value="UniProtKB-SubCell"/>
</dbReference>
<reference evidence="19" key="2">
    <citation type="submission" date="2015-02" db="UniProtKB">
        <authorList>
            <consortium name="EnsemblMetazoa"/>
        </authorList>
    </citation>
    <scope>IDENTIFICATION</scope>
</reference>
<keyword evidence="11" id="KW-1278">Translocase</keyword>
<dbReference type="CDD" id="cd03250">
    <property type="entry name" value="ABCC_MRP_domain1"/>
    <property type="match status" value="1"/>
</dbReference>
<dbReference type="PROSITE" id="PS00211">
    <property type="entry name" value="ABC_TRANSPORTER_1"/>
    <property type="match status" value="2"/>
</dbReference>
<dbReference type="InterPro" id="IPR003593">
    <property type="entry name" value="AAA+_ATPase"/>
</dbReference>
<feature type="transmembrane region" description="Helical" evidence="16">
    <location>
        <begin position="62"/>
        <end position="81"/>
    </location>
</feature>
<comment type="similarity">
    <text evidence="3">Belongs to the ABC transporter superfamily. ABCC family. Conjugate transporter (TC 3.A.1.208) subfamily.</text>
</comment>
<feature type="domain" description="ABC transmembrane type-1" evidence="18">
    <location>
        <begin position="938"/>
        <end position="1217"/>
    </location>
</feature>
<evidence type="ECO:0000256" key="3">
    <source>
        <dbReference type="ARBA" id="ARBA00009726"/>
    </source>
</evidence>
<evidence type="ECO:0000256" key="4">
    <source>
        <dbReference type="ARBA" id="ARBA00022448"/>
    </source>
</evidence>
<dbReference type="InterPro" id="IPR017871">
    <property type="entry name" value="ABC_transporter-like_CS"/>
</dbReference>